<dbReference type="Proteomes" id="UP000294927">
    <property type="component" value="Unassembled WGS sequence"/>
</dbReference>
<dbReference type="PRINTS" id="PR00111">
    <property type="entry name" value="ABHYDROLASE"/>
</dbReference>
<name>A0A4R7VL99_9PSEU</name>
<protein>
    <submittedName>
        <fullName evidence="2">Alpha/beta hydrolase family protein</fullName>
    </submittedName>
</protein>
<dbReference type="EMBL" id="SOCP01000007">
    <property type="protein sequence ID" value="TDV49979.1"/>
    <property type="molecule type" value="Genomic_DNA"/>
</dbReference>
<gene>
    <name evidence="2" type="ORF">CLV71_107327</name>
</gene>
<organism evidence="2 3">
    <name type="scientific">Actinophytocola oryzae</name>
    <dbReference type="NCBI Taxonomy" id="502181"/>
    <lineage>
        <taxon>Bacteria</taxon>
        <taxon>Bacillati</taxon>
        <taxon>Actinomycetota</taxon>
        <taxon>Actinomycetes</taxon>
        <taxon>Pseudonocardiales</taxon>
        <taxon>Pseudonocardiaceae</taxon>
    </lineage>
</organism>
<keyword evidence="3" id="KW-1185">Reference proteome</keyword>
<evidence type="ECO:0000313" key="2">
    <source>
        <dbReference type="EMBL" id="TDV49979.1"/>
    </source>
</evidence>
<evidence type="ECO:0000313" key="3">
    <source>
        <dbReference type="Proteomes" id="UP000294927"/>
    </source>
</evidence>
<accession>A0A4R7VL99</accession>
<feature type="domain" description="AB hydrolase-1" evidence="1">
    <location>
        <begin position="22"/>
        <end position="118"/>
    </location>
</feature>
<reference evidence="2 3" key="1">
    <citation type="submission" date="2019-03" db="EMBL/GenBank/DDBJ databases">
        <title>Genomic Encyclopedia of Archaeal and Bacterial Type Strains, Phase II (KMG-II): from individual species to whole genera.</title>
        <authorList>
            <person name="Goeker M."/>
        </authorList>
    </citation>
    <scope>NUCLEOTIDE SEQUENCE [LARGE SCALE GENOMIC DNA]</scope>
    <source>
        <strain evidence="2 3">DSM 45499</strain>
    </source>
</reference>
<dbReference type="OrthoDB" id="9804723at2"/>
<dbReference type="Gene3D" id="3.40.50.1820">
    <property type="entry name" value="alpha/beta hydrolase"/>
    <property type="match status" value="2"/>
</dbReference>
<dbReference type="Pfam" id="PF00561">
    <property type="entry name" value="Abhydrolase_1"/>
    <property type="match status" value="1"/>
</dbReference>
<sequence length="210" mass="21753">MSRFPGGDGLELAYRDLGHGRPLVLLHGFASTSAVWLDSGLAATLAEHGRRVILPDLRGHGDSASPHAAYPPDVLVDDGLALVEELGLDDYDLGGHSLGGRTALRMLVRGAHPARAVVIGQGLGSVIPRRRRPGGPAHPVLGTFVPTPESALSRIATRTLVVTGTEDTVDGPGLAAALPDARHVQVPGDHLTALDGPELAAALIAFLDEP</sequence>
<dbReference type="PANTHER" id="PTHR43194:SF2">
    <property type="entry name" value="PEROXISOMAL MEMBRANE PROTEIN LPX1"/>
    <property type="match status" value="1"/>
</dbReference>
<comment type="caution">
    <text evidence="2">The sequence shown here is derived from an EMBL/GenBank/DDBJ whole genome shotgun (WGS) entry which is preliminary data.</text>
</comment>
<dbReference type="InterPro" id="IPR050228">
    <property type="entry name" value="Carboxylesterase_BioH"/>
</dbReference>
<dbReference type="GO" id="GO:0016787">
    <property type="term" value="F:hydrolase activity"/>
    <property type="evidence" value="ECO:0007669"/>
    <property type="project" value="UniProtKB-KW"/>
</dbReference>
<evidence type="ECO:0000259" key="1">
    <source>
        <dbReference type="Pfam" id="PF00561"/>
    </source>
</evidence>
<dbReference type="AlphaFoldDB" id="A0A4R7VL99"/>
<dbReference type="PANTHER" id="PTHR43194">
    <property type="entry name" value="HYDROLASE ALPHA/BETA FOLD FAMILY"/>
    <property type="match status" value="1"/>
</dbReference>
<proteinExistence type="predicted"/>
<dbReference type="SUPFAM" id="SSF53474">
    <property type="entry name" value="alpha/beta-Hydrolases"/>
    <property type="match status" value="1"/>
</dbReference>
<dbReference type="InterPro" id="IPR000073">
    <property type="entry name" value="AB_hydrolase_1"/>
</dbReference>
<keyword evidence="2" id="KW-0378">Hydrolase</keyword>
<dbReference type="InterPro" id="IPR029058">
    <property type="entry name" value="AB_hydrolase_fold"/>
</dbReference>
<dbReference type="RefSeq" id="WP_133904649.1">
    <property type="nucleotide sequence ID" value="NZ_SOCP01000007.1"/>
</dbReference>